<sequence>MVIYRLMLISIIISIHFIRGDFSMEYTKIVTAEDLSRYANSYISRGVIPELIYLLIRQSISDGDDCRIPYGDGINQSGLDGSVDCAQGFLQFIPIGRSYWEIGTGADFRKKANEDLNKRTEQVEESERRNTTFVFVTPRLSGDSKEENQRAWSTQHADKGWKEIRIIDGVRLANWLCEFPAIARWLARKIGIIPNESGITTPLEYWEENFSRGRSDNPIISPLVYTATREKACRAIKDIFTGKEQCLFLHPESEGDVEDFVAAYIISTKHEEIRQYAHQCLFISDTSAWRSIAELRKPHILVAGSELDLDSARQDLRVLAENRQHRLIIPLYGSLSDGQSNVVKLQSPTQYQIEDILRKENFSDARSRELARIGNRRLSALRRYLLGGAVPRYAKWVGADDIARANLLGRWSEKNVADVQVLGSVLGMEEGEALRRLRGMLYQADTPLAQMDGKWRIVPRVEAWNALGNRLADEDLDRFQKIALLVLGERDPKFDLPKEERYAANVLGKELTYSTRLRKGMAETLALLGSRPQALSQCSRGKAESVAARVVHNLFCDADWERWAGLDSIMPLLAEAAPKAFLDAVEESLSDLCTTPFREVFAQEGGDLFGGGNYISGLLWGLECLAWSPEYLARTVVVLAELASIDPGGRYSNRPEQSLADIFLPWHIQTTASFEQREAAIKKILKEQPNVGWKLLLSLLPNNLGSTSGCYRPVWRNFIPSDWEDDVLVSEYWAQIHMLAELAAEMTHSDVERLMELMDRLSDLPHETQEVVLKHLMSDHILQMPEPKRVIIWEKLDELVRRHRKFSDAQWALPKETITKIEQIANNITPADPMLRYRYLFSESDHDLFDEKGKYEEQREHLDEKRRSALAKIMGDGGDFAQCLEFARTTAMPYKVGQTMGAIASDRVEAEILPSQLTADDEVVKRVVAGFVWARFWQRGIQWVDNLLQRNWEPPRCAEFLLLLPFQEEIWERVSSYLGESHEELYWKHVDVRTGIWKWEAVFVIEKLIAYGRAGAAVNCLTYVLDDEEGFDSDIVTRALIAVLANPQEIKQLERYDTIELIKQLQSSTSVDIEALYQIEWNFLPWFDRLSEDIPLTLEERLASEPAFFAEMIKYAFRSKNDSADSVERLDEKKQSLSEHAYTLLNRWSTCPGMQKDGSFNEEVFRAWITEVRRLTEESGHDEIAQVEIGKVLTHASADPSGLWIHKSVADVLNRRDSKIMRRDFMIALMNQRGVYSFSHGVQERELARGYREKAEAAEKAGFVRFATTMRELADRYDEDAERDENRDPLEEYS</sequence>
<dbReference type="EMBL" id="ACKP02000027">
    <property type="protein sequence ID" value="EEX77174.1"/>
    <property type="molecule type" value="Genomic_DNA"/>
</dbReference>
<evidence type="ECO:0000313" key="3">
    <source>
        <dbReference type="Proteomes" id="UP000003505"/>
    </source>
</evidence>
<dbReference type="eggNOG" id="COG3093">
    <property type="taxonomic scope" value="Bacteria"/>
</dbReference>
<organism evidence="2 3">
    <name type="scientific">Selenomonas sputigena (strain ATCC 35185 / DSM 20758 / CCUG 44933 / VPI D19B-28)</name>
    <dbReference type="NCBI Taxonomy" id="546271"/>
    <lineage>
        <taxon>Bacteria</taxon>
        <taxon>Bacillati</taxon>
        <taxon>Bacillota</taxon>
        <taxon>Negativicutes</taxon>
        <taxon>Selenomonadales</taxon>
        <taxon>Selenomonadaceae</taxon>
        <taxon>Selenomonas</taxon>
    </lineage>
</organism>
<protein>
    <submittedName>
        <fullName evidence="2">Uncharacterized protein</fullName>
    </submittedName>
</protein>
<accession>C9LVL1</accession>
<dbReference type="Proteomes" id="UP000003505">
    <property type="component" value="Unassembled WGS sequence"/>
</dbReference>
<reference evidence="2 3" key="1">
    <citation type="submission" date="2009-09" db="EMBL/GenBank/DDBJ databases">
        <authorList>
            <person name="Weinstock G."/>
            <person name="Sodergren E."/>
            <person name="Clifton S."/>
            <person name="Fulton L."/>
            <person name="Fulton B."/>
            <person name="Courtney L."/>
            <person name="Fronick C."/>
            <person name="Harrison M."/>
            <person name="Strong C."/>
            <person name="Farmer C."/>
            <person name="Delahaunty K."/>
            <person name="Markovic C."/>
            <person name="Hall O."/>
            <person name="Minx P."/>
            <person name="Tomlinson C."/>
            <person name="Mitreva M."/>
            <person name="Nelson J."/>
            <person name="Hou S."/>
            <person name="Wollam A."/>
            <person name="Pepin K.H."/>
            <person name="Johnson M."/>
            <person name="Bhonagiri V."/>
            <person name="Nash W.E."/>
            <person name="Warren W."/>
            <person name="Chinwalla A."/>
            <person name="Mardis E.R."/>
            <person name="Wilson R.K."/>
        </authorList>
    </citation>
    <scope>NUCLEOTIDE SEQUENCE [LARGE SCALE GENOMIC DNA]</scope>
    <source>
        <strain evidence="3">ATCC 35185 / DSM 20758 / VPI D19B-28</strain>
    </source>
</reference>
<evidence type="ECO:0000256" key="1">
    <source>
        <dbReference type="SAM" id="MobiDB-lite"/>
    </source>
</evidence>
<dbReference type="STRING" id="546271.Selsp_0158"/>
<name>C9LVL1_SELS3</name>
<evidence type="ECO:0000313" key="2">
    <source>
        <dbReference type="EMBL" id="EEX77174.1"/>
    </source>
</evidence>
<proteinExistence type="predicted"/>
<feature type="region of interest" description="Disordered" evidence="1">
    <location>
        <begin position="1275"/>
        <end position="1294"/>
    </location>
</feature>
<comment type="caution">
    <text evidence="2">The sequence shown here is derived from an EMBL/GenBank/DDBJ whole genome shotgun (WGS) entry which is preliminary data.</text>
</comment>
<gene>
    <name evidence="2" type="ORF">SELSPUOL_01505</name>
</gene>
<feature type="compositionally biased region" description="Basic and acidic residues" evidence="1">
    <location>
        <begin position="1284"/>
        <end position="1294"/>
    </location>
</feature>